<comment type="similarity">
    <text evidence="3">Belongs to the MCTP family.</text>
</comment>
<dbReference type="GO" id="GO:0046928">
    <property type="term" value="P:regulation of neurotransmitter secretion"/>
    <property type="evidence" value="ECO:0007669"/>
    <property type="project" value="TreeGrafter"/>
</dbReference>
<reference evidence="12" key="3">
    <citation type="submission" date="2025-09" db="UniProtKB">
        <authorList>
            <consortium name="Ensembl"/>
        </authorList>
    </citation>
    <scope>IDENTIFICATION</scope>
</reference>
<dbReference type="PROSITE" id="PS50004">
    <property type="entry name" value="C2"/>
    <property type="match status" value="3"/>
</dbReference>
<keyword evidence="8 10" id="KW-1133">Transmembrane helix</keyword>
<evidence type="ECO:0000256" key="6">
    <source>
        <dbReference type="ARBA" id="ARBA00022737"/>
    </source>
</evidence>
<dbReference type="CDD" id="cd08377">
    <property type="entry name" value="C2C_MCTP_PRT"/>
    <property type="match status" value="1"/>
</dbReference>
<keyword evidence="5" id="KW-0479">Metal-binding</keyword>
<dbReference type="InterPro" id="IPR013583">
    <property type="entry name" value="MCTP_C"/>
</dbReference>
<accession>A0AAY4EY42</accession>
<evidence type="ECO:0000256" key="3">
    <source>
        <dbReference type="ARBA" id="ARBA00007923"/>
    </source>
</evidence>
<evidence type="ECO:0000313" key="12">
    <source>
        <dbReference type="Ensembl" id="ENSDCDP00010062353.1"/>
    </source>
</evidence>
<dbReference type="CDD" id="cd04042">
    <property type="entry name" value="C2A_MCTP_PRT"/>
    <property type="match status" value="1"/>
</dbReference>
<keyword evidence="13" id="KW-1185">Reference proteome</keyword>
<evidence type="ECO:0000256" key="9">
    <source>
        <dbReference type="ARBA" id="ARBA00023136"/>
    </source>
</evidence>
<dbReference type="InterPro" id="IPR035892">
    <property type="entry name" value="C2_domain_sf"/>
</dbReference>
<dbReference type="AlphaFoldDB" id="A0AAY4EY42"/>
<evidence type="ECO:0000259" key="11">
    <source>
        <dbReference type="PROSITE" id="PS50004"/>
    </source>
</evidence>
<dbReference type="FunFam" id="2.60.40.150:FF:000076">
    <property type="entry name" value="multiple C2 and transmembrane domain-containing protein 2 isoform X1"/>
    <property type="match status" value="1"/>
</dbReference>
<dbReference type="Pfam" id="PF08372">
    <property type="entry name" value="PRT_C"/>
    <property type="match status" value="1"/>
</dbReference>
<keyword evidence="9 10" id="KW-0472">Membrane</keyword>
<organism evidence="12 13">
    <name type="scientific">Denticeps clupeoides</name>
    <name type="common">denticle herring</name>
    <dbReference type="NCBI Taxonomy" id="299321"/>
    <lineage>
        <taxon>Eukaryota</taxon>
        <taxon>Metazoa</taxon>
        <taxon>Chordata</taxon>
        <taxon>Craniata</taxon>
        <taxon>Vertebrata</taxon>
        <taxon>Euteleostomi</taxon>
        <taxon>Actinopterygii</taxon>
        <taxon>Neopterygii</taxon>
        <taxon>Teleostei</taxon>
        <taxon>Clupei</taxon>
        <taxon>Clupeiformes</taxon>
        <taxon>Denticipitoidei</taxon>
        <taxon>Denticipitidae</taxon>
        <taxon>Denticeps</taxon>
    </lineage>
</organism>
<dbReference type="PRINTS" id="PR00360">
    <property type="entry name" value="C2DOMAIN"/>
</dbReference>
<dbReference type="Gene3D" id="2.60.40.150">
    <property type="entry name" value="C2 domain"/>
    <property type="match status" value="3"/>
</dbReference>
<reference evidence="12" key="2">
    <citation type="submission" date="2025-08" db="UniProtKB">
        <authorList>
            <consortium name="Ensembl"/>
        </authorList>
    </citation>
    <scope>IDENTIFICATION</scope>
</reference>
<keyword evidence="6" id="KW-0677">Repeat</keyword>
<dbReference type="Pfam" id="PF00168">
    <property type="entry name" value="C2"/>
    <property type="match status" value="3"/>
</dbReference>
<sequence length="774" mass="89328">MDENKKTVWSNLRHKAKPLISYVKGGKKSPSKPEVRPEHKLDHRMRTSMPDIRQVGMLGIEFREQSVITLATQIKHFSVFQQFASVTYVLDRGGEGMHLLENTGEFMKTYLLTINLKEGRNLVIRDRCGTSDPYVKLKLEGKTIYKSKVVYKNLNPVWNESFSCPVSNLHQKLSVKVYDRDLTTDDFMGSNRISLDKLETEKTHPLVLNLNDPNSLEEDMGVILLDVCLSLRDGDSRKNSRSPHHAKRLSDSHRKVQLWSGVLSITLVEGTDLPEDGHGDVYVRFRLGSQKYRSKSQCYKFSPQWRERFEFNHFQDGPNILEVEVWCKEGRKYEERFGMSEVDLSGLPVGQRQLYTCVLSHGRGRVIFLITLNPCSGVSISDLCAPPLEEPNEREFIFKKTLKNMRDIGFLQVKVIKAMDLLAADLNGKSDPFCVLELGNDRLQTHTIYKTLNPEWNKVFTFPVKDIHDALEITVFDEDGDKAPDFLGKISIPLLSIHNGQQITCPLRKDDLEKLTKGTISLELEVIFNPFRASARTFQPKEKKFQEDNPKFSKKILARNVVRVRDLSRAVLSVLHYIKSCFQWESIQRSITAFLVFLLTVWFWEFYMLPLFLVLIIVWNYLQVASERAGQDLVSVSSGLKRLNETESEKRGLIEKIHMVQEIVITVQNLLEETACLGERIKNTFNWSVPFLSNLAFLMLVLVTVIMYFIPMRYIVLIWGINKFTKKLRNPYAIDNNEILDFLTRVPSDVQKVQYSEPRAAGWHSPLRRKRNTV</sequence>
<evidence type="ECO:0000256" key="10">
    <source>
        <dbReference type="SAM" id="Phobius"/>
    </source>
</evidence>
<dbReference type="Ensembl" id="ENSDCDT00010073147.1">
    <property type="protein sequence ID" value="ENSDCDP00010062353.1"/>
    <property type="gene ID" value="ENSDCDG00010034210.1"/>
</dbReference>
<evidence type="ECO:0000256" key="8">
    <source>
        <dbReference type="ARBA" id="ARBA00022989"/>
    </source>
</evidence>
<reference evidence="12 13" key="1">
    <citation type="submission" date="2020-06" db="EMBL/GenBank/DDBJ databases">
        <authorList>
            <consortium name="Wellcome Sanger Institute Data Sharing"/>
        </authorList>
    </citation>
    <scope>NUCLEOTIDE SEQUENCE [LARGE SCALE GENOMIC DNA]</scope>
</reference>
<feature type="domain" description="C2" evidence="11">
    <location>
        <begin position="390"/>
        <end position="507"/>
    </location>
</feature>
<dbReference type="SUPFAM" id="SSF49562">
    <property type="entry name" value="C2 domain (Calcium/lipid-binding domain, CaLB)"/>
    <property type="match status" value="3"/>
</dbReference>
<keyword evidence="4 10" id="KW-0812">Transmembrane</keyword>
<comment type="cofactor">
    <cofactor evidence="1">
        <name>Ca(2+)</name>
        <dbReference type="ChEBI" id="CHEBI:29108"/>
    </cofactor>
</comment>
<dbReference type="Proteomes" id="UP000694580">
    <property type="component" value="Chromosome 16"/>
</dbReference>
<dbReference type="PANTHER" id="PTHR45911">
    <property type="entry name" value="C2 DOMAIN-CONTAINING PROTEIN"/>
    <property type="match status" value="1"/>
</dbReference>
<dbReference type="PANTHER" id="PTHR45911:SF2">
    <property type="entry name" value="MULTIPLE C2 AND TRANSMEMBRANE DOMAIN-CONTAINING PROTEIN 2"/>
    <property type="match status" value="1"/>
</dbReference>
<feature type="domain" description="C2" evidence="11">
    <location>
        <begin position="243"/>
        <end position="357"/>
    </location>
</feature>
<gene>
    <name evidence="12" type="primary">mctp2b</name>
</gene>
<evidence type="ECO:0000313" key="13">
    <source>
        <dbReference type="Proteomes" id="UP000694580"/>
    </source>
</evidence>
<name>A0AAY4EY42_9TELE</name>
<dbReference type="GO" id="GO:0005509">
    <property type="term" value="F:calcium ion binding"/>
    <property type="evidence" value="ECO:0007669"/>
    <property type="project" value="UniProtKB-ARBA"/>
</dbReference>
<dbReference type="InterPro" id="IPR000008">
    <property type="entry name" value="C2_dom"/>
</dbReference>
<feature type="domain" description="C2" evidence="11">
    <location>
        <begin position="91"/>
        <end position="208"/>
    </location>
</feature>
<dbReference type="GeneTree" id="ENSGT00940000156291"/>
<keyword evidence="7" id="KW-0106">Calcium</keyword>
<evidence type="ECO:0000256" key="1">
    <source>
        <dbReference type="ARBA" id="ARBA00001913"/>
    </source>
</evidence>
<evidence type="ECO:0000256" key="2">
    <source>
        <dbReference type="ARBA" id="ARBA00004141"/>
    </source>
</evidence>
<evidence type="ECO:0000256" key="4">
    <source>
        <dbReference type="ARBA" id="ARBA00022692"/>
    </source>
</evidence>
<evidence type="ECO:0000256" key="7">
    <source>
        <dbReference type="ARBA" id="ARBA00022837"/>
    </source>
</evidence>
<dbReference type="GO" id="GO:0030672">
    <property type="term" value="C:synaptic vesicle membrane"/>
    <property type="evidence" value="ECO:0007669"/>
    <property type="project" value="TreeGrafter"/>
</dbReference>
<protein>
    <recommendedName>
        <fullName evidence="11">C2 domain-containing protein</fullName>
    </recommendedName>
</protein>
<dbReference type="CDD" id="cd08376">
    <property type="entry name" value="C2B_MCTP_PRT"/>
    <property type="match status" value="1"/>
</dbReference>
<proteinExistence type="inferred from homology"/>
<feature type="transmembrane region" description="Helical" evidence="10">
    <location>
        <begin position="593"/>
        <end position="619"/>
    </location>
</feature>
<comment type="subcellular location">
    <subcellularLocation>
        <location evidence="2">Membrane</location>
        <topology evidence="2">Multi-pass membrane protein</topology>
    </subcellularLocation>
</comment>
<evidence type="ECO:0000256" key="5">
    <source>
        <dbReference type="ARBA" id="ARBA00022723"/>
    </source>
</evidence>
<feature type="transmembrane region" description="Helical" evidence="10">
    <location>
        <begin position="695"/>
        <end position="721"/>
    </location>
</feature>
<dbReference type="FunFam" id="2.60.40.150:FF:000019">
    <property type="entry name" value="Multiple C2 and transmembrane domain-containing protein 2 isoform 1"/>
    <property type="match status" value="1"/>
</dbReference>
<dbReference type="SMART" id="SM00239">
    <property type="entry name" value="C2"/>
    <property type="match status" value="3"/>
</dbReference>